<keyword evidence="2" id="KW-1185">Reference proteome</keyword>
<reference evidence="1 2" key="1">
    <citation type="submission" date="2017-02" db="EMBL/GenBank/DDBJ databases">
        <title>Draft Genome Sequence of Streptomyces tsukubaensis F601, a Producer of the immunosuppressant tacrolimus FK506.</title>
        <authorList>
            <person name="Zong G."/>
            <person name="Zhong C."/>
            <person name="Fu J."/>
            <person name="Qin R."/>
            <person name="Cao G."/>
        </authorList>
    </citation>
    <scope>NUCLEOTIDE SEQUENCE [LARGE SCALE GENOMIC DNA]</scope>
    <source>
        <strain evidence="1 2">F601</strain>
    </source>
</reference>
<dbReference type="EMBL" id="MVFC01000002">
    <property type="protein sequence ID" value="OON82173.1"/>
    <property type="molecule type" value="Genomic_DNA"/>
</dbReference>
<name>A0A1V4AEY9_9ACTN</name>
<accession>A0A1V4AEY9</accession>
<dbReference type="OrthoDB" id="5124141at2"/>
<proteinExistence type="predicted"/>
<dbReference type="Proteomes" id="UP000190539">
    <property type="component" value="Unassembled WGS sequence"/>
</dbReference>
<evidence type="ECO:0000313" key="2">
    <source>
        <dbReference type="Proteomes" id="UP000190539"/>
    </source>
</evidence>
<evidence type="ECO:0008006" key="3">
    <source>
        <dbReference type="Google" id="ProtNLM"/>
    </source>
</evidence>
<protein>
    <recommendedName>
        <fullName evidence="3">Secreted protein</fullName>
    </recommendedName>
</protein>
<comment type="caution">
    <text evidence="1">The sequence shown here is derived from an EMBL/GenBank/DDBJ whole genome shotgun (WGS) entry which is preliminary data.</text>
</comment>
<organism evidence="1 2">
    <name type="scientific">Streptomyces tsukubensis</name>
    <dbReference type="NCBI Taxonomy" id="83656"/>
    <lineage>
        <taxon>Bacteria</taxon>
        <taxon>Bacillati</taxon>
        <taxon>Actinomycetota</taxon>
        <taxon>Actinomycetes</taxon>
        <taxon>Kitasatosporales</taxon>
        <taxon>Streptomycetaceae</taxon>
        <taxon>Streptomyces</taxon>
    </lineage>
</organism>
<dbReference type="STRING" id="83656.B1H18_03775"/>
<sequence>MKPLLLIDVDGPLNPFAAPSAPAGFTAHEMRPAGWGFPSPLRVLLDPRHGAELRGLSRWYEPVWATTWEDRANAWIGPRLGLPWLPYVQWPPDALAWAPAGTYWKTPAVVEYAAGRPFAWVDDEIGDPDRAWVRGHHPGAALLSRIDPSVGLVREDFVRLEEWGRARQG</sequence>
<dbReference type="RefSeq" id="WP_077964779.1">
    <property type="nucleotide sequence ID" value="NZ_CP045178.1"/>
</dbReference>
<gene>
    <name evidence="1" type="ORF">B1H18_03775</name>
</gene>
<evidence type="ECO:0000313" key="1">
    <source>
        <dbReference type="EMBL" id="OON82173.1"/>
    </source>
</evidence>
<dbReference type="AlphaFoldDB" id="A0A1V4AEY9"/>